<feature type="compositionally biased region" description="Low complexity" evidence="1">
    <location>
        <begin position="67"/>
        <end position="82"/>
    </location>
</feature>
<evidence type="ECO:0000256" key="1">
    <source>
        <dbReference type="SAM" id="MobiDB-lite"/>
    </source>
</evidence>
<sequence>MSGTRRSRKKIPALAAMALMTALTGSVLPAERASAAPSGSETPKSGREAKASPNGSKQRRSAERFAADGSADPAAPIPASAAYGEPPSLPTASAASSDFAKLTAKGNVQGMWRYIDAHAASASPASVTVWLHRLEAVQFKRLAPLEESLSGSEVQAALMNADLFAEDGSWKRGVRTGLPQADALLRELETDGYVLDTTEGYYFPKIDYERYLKYADDVGRRYADYLTIRADETRSELTKDAGLIVSWEELLDRAERQRLYLERYPSSPESDTVGQMYAQSLYIVLYGTDNVPLFDFRTGEIDPDARAAYKRKAAEGGPSSFAKMLRGYVRLLEQGGGKLTRQAEAFREARNPWKE</sequence>
<comment type="caution">
    <text evidence="3">The sequence shown here is derived from an EMBL/GenBank/DDBJ whole genome shotgun (WGS) entry which is preliminary data.</text>
</comment>
<feature type="signal peptide" evidence="2">
    <location>
        <begin position="1"/>
        <end position="29"/>
    </location>
</feature>
<evidence type="ECO:0000256" key="2">
    <source>
        <dbReference type="SAM" id="SignalP"/>
    </source>
</evidence>
<dbReference type="EMBL" id="JAAFGS010000012">
    <property type="protein sequence ID" value="NGZ77933.1"/>
    <property type="molecule type" value="Genomic_DNA"/>
</dbReference>
<dbReference type="RefSeq" id="WP_166279300.1">
    <property type="nucleotide sequence ID" value="NZ_JAAFGS010000012.1"/>
</dbReference>
<feature type="region of interest" description="Disordered" evidence="1">
    <location>
        <begin position="30"/>
        <end position="92"/>
    </location>
</feature>
<keyword evidence="4" id="KW-1185">Reference proteome</keyword>
<evidence type="ECO:0000313" key="4">
    <source>
        <dbReference type="Proteomes" id="UP000800303"/>
    </source>
</evidence>
<name>A0ABX0FAG1_9BACL</name>
<proteinExistence type="predicted"/>
<gene>
    <name evidence="3" type="ORF">GYN08_21815</name>
</gene>
<organism evidence="3 4">
    <name type="scientific">Saccharibacillus alkalitolerans</name>
    <dbReference type="NCBI Taxonomy" id="2705290"/>
    <lineage>
        <taxon>Bacteria</taxon>
        <taxon>Bacillati</taxon>
        <taxon>Bacillota</taxon>
        <taxon>Bacilli</taxon>
        <taxon>Bacillales</taxon>
        <taxon>Paenibacillaceae</taxon>
        <taxon>Saccharibacillus</taxon>
    </lineage>
</organism>
<keyword evidence="2" id="KW-0732">Signal</keyword>
<reference evidence="3 4" key="1">
    <citation type="submission" date="2020-01" db="EMBL/GenBank/DDBJ databases">
        <title>Polyphasic characterisation and genomic insights into a novel alkali tolerant bacterium VR-M41.</title>
        <authorList>
            <person name="Vemuluri V.R."/>
        </authorList>
    </citation>
    <scope>NUCLEOTIDE SEQUENCE [LARGE SCALE GENOMIC DNA]</scope>
    <source>
        <strain evidence="3 4">VR-M41</strain>
    </source>
</reference>
<dbReference type="Proteomes" id="UP000800303">
    <property type="component" value="Unassembled WGS sequence"/>
</dbReference>
<evidence type="ECO:0000313" key="3">
    <source>
        <dbReference type="EMBL" id="NGZ77933.1"/>
    </source>
</evidence>
<feature type="chain" id="PRO_5046678253" evidence="2">
    <location>
        <begin position="30"/>
        <end position="355"/>
    </location>
</feature>
<accession>A0ABX0FAG1</accession>
<protein>
    <submittedName>
        <fullName evidence="3">Uncharacterized protein</fullName>
    </submittedName>
</protein>